<dbReference type="SUPFAM" id="SSF49785">
    <property type="entry name" value="Galactose-binding domain-like"/>
    <property type="match status" value="1"/>
</dbReference>
<dbReference type="EMBL" id="LVWI01000014">
    <property type="protein sequence ID" value="OKP89557.1"/>
    <property type="molecule type" value="Genomic_DNA"/>
</dbReference>
<dbReference type="Gene3D" id="2.60.120.260">
    <property type="entry name" value="Galactose-binding domain-like"/>
    <property type="match status" value="1"/>
</dbReference>
<dbReference type="PROSITE" id="PS50022">
    <property type="entry name" value="FA58C_3"/>
    <property type="match status" value="1"/>
</dbReference>
<proteinExistence type="predicted"/>
<reference evidence="2 3" key="1">
    <citation type="submission" date="2016-03" db="EMBL/GenBank/DDBJ databases">
        <authorList>
            <person name="Sant'Anna F.H."/>
            <person name="Ambrosini A."/>
            <person name="Souza R."/>
            <person name="Bach E."/>
            <person name="Fernandes G."/>
            <person name="Balsanelli E."/>
            <person name="Baura V.A."/>
            <person name="Souza E.M."/>
            <person name="Passaglia L."/>
        </authorList>
    </citation>
    <scope>NUCLEOTIDE SEQUENCE [LARGE SCALE GENOMIC DNA]</scope>
    <source>
        <strain evidence="2 3">P26E</strain>
    </source>
</reference>
<sequence>MFFTETVPLIQLYDKLIEKLKSIGWTERQHSINAIPRMTANTVPSPLVASASSEQNSSYSAYYAFNGSGGQGSGWMAVSTATLPQWLRLDLGSSGARPYASYGLFALSYNLTAAPKNWTLEGSNDNSNWTVLDTQTNQQNWAVGERRVFKIATPASYRYYRINVAAINSTTTSSPAIGSLEFYESDAVSLASGNYITVLSSPGESGQDLVSMYLHPQNIKDPNGNFFNIAAIEGYNPNGSYLNVSPCPYYTANTTTPTANPTSIPVTYYLEANLDRIILATVMDFSANYPGTNAMYVGLIKRYSTDQGNDSVALALGIYNPAGANKVRLLRNKANIYNFNYDVRTIPNNFSPSVWGDQIFVSPCFLEGDMEGIRGELDGVYTCRTENLINEDEIVVGNVTYKVIYLSALSTNFLPYPTMLMKLPTP</sequence>
<keyword evidence="3" id="KW-1185">Reference proteome</keyword>
<evidence type="ECO:0000313" key="2">
    <source>
        <dbReference type="EMBL" id="OKP89557.1"/>
    </source>
</evidence>
<protein>
    <recommendedName>
        <fullName evidence="1">F5/8 type C domain-containing protein</fullName>
    </recommendedName>
</protein>
<dbReference type="Pfam" id="PF00754">
    <property type="entry name" value="F5_F8_type_C"/>
    <property type="match status" value="1"/>
</dbReference>
<name>A0ABX3ESQ9_9BACL</name>
<comment type="caution">
    <text evidence="2">The sequence shown here is derived from an EMBL/GenBank/DDBJ whole genome shotgun (WGS) entry which is preliminary data.</text>
</comment>
<accession>A0ABX3ESQ9</accession>
<dbReference type="InterPro" id="IPR008979">
    <property type="entry name" value="Galactose-bd-like_sf"/>
</dbReference>
<dbReference type="InterPro" id="IPR000421">
    <property type="entry name" value="FA58C"/>
</dbReference>
<evidence type="ECO:0000259" key="1">
    <source>
        <dbReference type="PROSITE" id="PS50022"/>
    </source>
</evidence>
<feature type="domain" description="F5/8 type C" evidence="1">
    <location>
        <begin position="31"/>
        <end position="185"/>
    </location>
</feature>
<dbReference type="Proteomes" id="UP000186058">
    <property type="component" value="Unassembled WGS sequence"/>
</dbReference>
<organism evidence="2 3">
    <name type="scientific">Paenibacillus helianthi</name>
    <dbReference type="NCBI Taxonomy" id="1349432"/>
    <lineage>
        <taxon>Bacteria</taxon>
        <taxon>Bacillati</taxon>
        <taxon>Bacillota</taxon>
        <taxon>Bacilli</taxon>
        <taxon>Bacillales</taxon>
        <taxon>Paenibacillaceae</taxon>
        <taxon>Paenibacillus</taxon>
    </lineage>
</organism>
<evidence type="ECO:0000313" key="3">
    <source>
        <dbReference type="Proteomes" id="UP000186058"/>
    </source>
</evidence>
<dbReference type="RefSeq" id="WP_074106930.1">
    <property type="nucleotide sequence ID" value="NZ_LVWI01000014.1"/>
</dbReference>
<gene>
    <name evidence="2" type="ORF">A3844_06130</name>
</gene>